<evidence type="ECO:0000313" key="1">
    <source>
        <dbReference type="EMBL" id="RAV14871.1"/>
    </source>
</evidence>
<proteinExistence type="predicted"/>
<name>A0A329M4J4_9BACL</name>
<dbReference type="RefSeq" id="WP_113034916.1">
    <property type="nucleotide sequence ID" value="NZ_QMFB01000025.1"/>
</dbReference>
<evidence type="ECO:0000313" key="2">
    <source>
        <dbReference type="Proteomes" id="UP000250369"/>
    </source>
</evidence>
<dbReference type="EMBL" id="QMFB01000025">
    <property type="protein sequence ID" value="RAV14871.1"/>
    <property type="molecule type" value="Genomic_DNA"/>
</dbReference>
<dbReference type="AlphaFoldDB" id="A0A329M4J4"/>
<dbReference type="OrthoDB" id="1684419at2"/>
<protein>
    <recommendedName>
        <fullName evidence="3">DUF1450 domain-containing protein</fullName>
    </recommendedName>
</protein>
<organism evidence="1 2">
    <name type="scientific">Paenibacillus contaminans</name>
    <dbReference type="NCBI Taxonomy" id="450362"/>
    <lineage>
        <taxon>Bacteria</taxon>
        <taxon>Bacillati</taxon>
        <taxon>Bacillota</taxon>
        <taxon>Bacilli</taxon>
        <taxon>Bacillales</taxon>
        <taxon>Paenibacillaceae</taxon>
        <taxon>Paenibacillus</taxon>
    </lineage>
</organism>
<dbReference type="Proteomes" id="UP000250369">
    <property type="component" value="Unassembled WGS sequence"/>
</dbReference>
<reference evidence="1 2" key="1">
    <citation type="journal article" date="2009" name="Int. J. Syst. Evol. Microbiol.">
        <title>Paenibacillus contaminans sp. nov., isolated from a contaminated laboratory plate.</title>
        <authorList>
            <person name="Chou J.H."/>
            <person name="Lee J.H."/>
            <person name="Lin M.C."/>
            <person name="Chang P.S."/>
            <person name="Arun A.B."/>
            <person name="Young C.C."/>
            <person name="Chen W.M."/>
        </authorList>
    </citation>
    <scope>NUCLEOTIDE SEQUENCE [LARGE SCALE GENOMIC DNA]</scope>
    <source>
        <strain evidence="1 2">CKOBP-6</strain>
    </source>
</reference>
<accession>A0A329M4J4</accession>
<comment type="caution">
    <text evidence="1">The sequence shown here is derived from an EMBL/GenBank/DDBJ whole genome shotgun (WGS) entry which is preliminary data.</text>
</comment>
<evidence type="ECO:0008006" key="3">
    <source>
        <dbReference type="Google" id="ProtNLM"/>
    </source>
</evidence>
<gene>
    <name evidence="1" type="ORF">DQG23_31055</name>
</gene>
<sequence>MGVQITCCINNLSQHQYGEQLNRLAAEGAKIQVERCLSQCVGCRRQPSFMAHGKWFWVDSCEEIVEAAYTYGRKPAERS</sequence>
<keyword evidence="2" id="KW-1185">Reference proteome</keyword>